<keyword evidence="1" id="KW-0732">Signal</keyword>
<dbReference type="Proteomes" id="UP000294933">
    <property type="component" value="Unassembled WGS sequence"/>
</dbReference>
<proteinExistence type="predicted"/>
<dbReference type="EMBL" id="ML170271">
    <property type="protein sequence ID" value="TDL15535.1"/>
    <property type="molecule type" value="Genomic_DNA"/>
</dbReference>
<evidence type="ECO:0000256" key="1">
    <source>
        <dbReference type="SAM" id="SignalP"/>
    </source>
</evidence>
<dbReference type="OrthoDB" id="5588482at2759"/>
<evidence type="ECO:0000313" key="3">
    <source>
        <dbReference type="Proteomes" id="UP000294933"/>
    </source>
</evidence>
<keyword evidence="3" id="KW-1185">Reference proteome</keyword>
<evidence type="ECO:0000313" key="2">
    <source>
        <dbReference type="EMBL" id="TDL15535.1"/>
    </source>
</evidence>
<accession>A0A4Y7PJY8</accession>
<dbReference type="VEuPathDB" id="FungiDB:BD410DRAFT_756300"/>
<reference evidence="2 3" key="1">
    <citation type="submission" date="2018-06" db="EMBL/GenBank/DDBJ databases">
        <title>A transcriptomic atlas of mushroom development highlights an independent origin of complex multicellularity.</title>
        <authorList>
            <consortium name="DOE Joint Genome Institute"/>
            <person name="Krizsan K."/>
            <person name="Almasi E."/>
            <person name="Merenyi Z."/>
            <person name="Sahu N."/>
            <person name="Viragh M."/>
            <person name="Koszo T."/>
            <person name="Mondo S."/>
            <person name="Kiss B."/>
            <person name="Balint B."/>
            <person name="Kues U."/>
            <person name="Barry K."/>
            <person name="Hegedus J.C."/>
            <person name="Henrissat B."/>
            <person name="Johnson J."/>
            <person name="Lipzen A."/>
            <person name="Ohm R."/>
            <person name="Nagy I."/>
            <person name="Pangilinan J."/>
            <person name="Yan J."/>
            <person name="Xiong Y."/>
            <person name="Grigoriev I.V."/>
            <person name="Hibbett D.S."/>
            <person name="Nagy L.G."/>
        </authorList>
    </citation>
    <scope>NUCLEOTIDE SEQUENCE [LARGE SCALE GENOMIC DNA]</scope>
    <source>
        <strain evidence="2 3">SZMC22713</strain>
    </source>
</reference>
<organism evidence="2 3">
    <name type="scientific">Rickenella mellea</name>
    <dbReference type="NCBI Taxonomy" id="50990"/>
    <lineage>
        <taxon>Eukaryota</taxon>
        <taxon>Fungi</taxon>
        <taxon>Dikarya</taxon>
        <taxon>Basidiomycota</taxon>
        <taxon>Agaricomycotina</taxon>
        <taxon>Agaricomycetes</taxon>
        <taxon>Hymenochaetales</taxon>
        <taxon>Rickenellaceae</taxon>
        <taxon>Rickenella</taxon>
    </lineage>
</organism>
<name>A0A4Y7PJY8_9AGAM</name>
<gene>
    <name evidence="2" type="ORF">BD410DRAFT_756300</name>
</gene>
<protein>
    <submittedName>
        <fullName evidence="2">Uncharacterized protein</fullName>
    </submittedName>
</protein>
<sequence>MMKSFILLSALTTAVVAQSTISSTCSTFLTALNSDSSLTACIQPIIAAASQFGPGSTTTPTTSSVTSALNSLCSSSVTNGCPDSLIRGKLADFYTACTPELTGDSPNADVLLSYDVLYVMTPLQQAVCSKNDNGAYCVTQIPSDIVPASSKEASSPNQLPLDVIDSNLYTTSSSAPKVKRANTTTTVSPALVPNSTTFRTSNLIYLFSTPSESSTDLCVSCTRASLTPYINFQEAVPYAPGITNSPLMGGQSALYSAITQKCGANFMSGAVQAAGGLGAGVLGGGKSGAMAVKVGSVGQVGAVLAAVAVGFAGLL</sequence>
<dbReference type="AlphaFoldDB" id="A0A4Y7PJY8"/>
<feature type="chain" id="PRO_5021422001" evidence="1">
    <location>
        <begin position="18"/>
        <end position="315"/>
    </location>
</feature>
<dbReference type="STRING" id="50990.A0A4Y7PJY8"/>
<feature type="signal peptide" evidence="1">
    <location>
        <begin position="1"/>
        <end position="17"/>
    </location>
</feature>